<dbReference type="RefSeq" id="WP_210089687.1">
    <property type="nucleotide sequence ID" value="NZ_JAGGKG010000012.1"/>
</dbReference>
<dbReference type="InterPro" id="IPR014756">
    <property type="entry name" value="Ig_E-set"/>
</dbReference>
<name>A0ABS4FU49_9BACL</name>
<dbReference type="Proteomes" id="UP001519272">
    <property type="component" value="Unassembled WGS sequence"/>
</dbReference>
<protein>
    <submittedName>
        <fullName evidence="5">Glycosidase</fullName>
    </submittedName>
</protein>
<keyword evidence="2" id="KW-0378">Hydrolase</keyword>
<evidence type="ECO:0000313" key="6">
    <source>
        <dbReference type="Proteomes" id="UP001519272"/>
    </source>
</evidence>
<dbReference type="InterPro" id="IPR013780">
    <property type="entry name" value="Glyco_hydro_b"/>
</dbReference>
<dbReference type="SUPFAM" id="SSF51445">
    <property type="entry name" value="(Trans)glycosidases"/>
    <property type="match status" value="1"/>
</dbReference>
<evidence type="ECO:0000256" key="1">
    <source>
        <dbReference type="ARBA" id="ARBA00008061"/>
    </source>
</evidence>
<dbReference type="Gene3D" id="3.20.20.80">
    <property type="entry name" value="Glycosidases"/>
    <property type="match status" value="1"/>
</dbReference>
<dbReference type="PANTHER" id="PTHR10357:SF210">
    <property type="entry name" value="MALTODEXTRIN GLUCOSIDASE"/>
    <property type="match status" value="1"/>
</dbReference>
<dbReference type="InterPro" id="IPR045857">
    <property type="entry name" value="O16G_dom_2"/>
</dbReference>
<dbReference type="InterPro" id="IPR004185">
    <property type="entry name" value="Glyco_hydro_13_lg-like_dom"/>
</dbReference>
<evidence type="ECO:0000256" key="3">
    <source>
        <dbReference type="ARBA" id="ARBA00023295"/>
    </source>
</evidence>
<dbReference type="Gene3D" id="2.60.40.1180">
    <property type="entry name" value="Golgi alpha-mannosidase II"/>
    <property type="match status" value="1"/>
</dbReference>
<dbReference type="EMBL" id="JAGGKG010000012">
    <property type="protein sequence ID" value="MBP1906087.1"/>
    <property type="molecule type" value="Genomic_DNA"/>
</dbReference>
<comment type="similarity">
    <text evidence="1">Belongs to the glycosyl hydrolase 13 family.</text>
</comment>
<organism evidence="5 6">
    <name type="scientific">Paenibacillus turicensis</name>
    <dbReference type="NCBI Taxonomy" id="160487"/>
    <lineage>
        <taxon>Bacteria</taxon>
        <taxon>Bacillati</taxon>
        <taxon>Bacillota</taxon>
        <taxon>Bacilli</taxon>
        <taxon>Bacillales</taxon>
        <taxon>Paenibacillaceae</taxon>
        <taxon>Paenibacillus</taxon>
    </lineage>
</organism>
<dbReference type="GO" id="GO:0016798">
    <property type="term" value="F:hydrolase activity, acting on glycosyl bonds"/>
    <property type="evidence" value="ECO:0007669"/>
    <property type="project" value="UniProtKB-KW"/>
</dbReference>
<dbReference type="Gene3D" id="2.60.40.10">
    <property type="entry name" value="Immunoglobulins"/>
    <property type="match status" value="1"/>
</dbReference>
<dbReference type="SUPFAM" id="SSF51011">
    <property type="entry name" value="Glycosyl hydrolase domain"/>
    <property type="match status" value="1"/>
</dbReference>
<evidence type="ECO:0000256" key="2">
    <source>
        <dbReference type="ARBA" id="ARBA00022801"/>
    </source>
</evidence>
<dbReference type="PANTHER" id="PTHR10357">
    <property type="entry name" value="ALPHA-AMYLASE FAMILY MEMBER"/>
    <property type="match status" value="1"/>
</dbReference>
<dbReference type="CDD" id="cd11338">
    <property type="entry name" value="AmyAc_CMD"/>
    <property type="match status" value="1"/>
</dbReference>
<dbReference type="Pfam" id="PF00128">
    <property type="entry name" value="Alpha-amylase"/>
    <property type="match status" value="1"/>
</dbReference>
<dbReference type="SMART" id="SM00642">
    <property type="entry name" value="Aamy"/>
    <property type="match status" value="1"/>
</dbReference>
<keyword evidence="3 5" id="KW-0326">Glycosidase</keyword>
<proteinExistence type="inferred from homology"/>
<comment type="caution">
    <text evidence="5">The sequence shown here is derived from an EMBL/GenBank/DDBJ whole genome shotgun (WGS) entry which is preliminary data.</text>
</comment>
<dbReference type="InterPro" id="IPR032091">
    <property type="entry name" value="Malt_amylase-like_C"/>
</dbReference>
<dbReference type="Pfam" id="PF16657">
    <property type="entry name" value="Malt_amylase_C"/>
    <property type="match status" value="1"/>
</dbReference>
<reference evidence="5 6" key="1">
    <citation type="submission" date="2021-03" db="EMBL/GenBank/DDBJ databases">
        <title>Genomic Encyclopedia of Type Strains, Phase IV (KMG-IV): sequencing the most valuable type-strain genomes for metagenomic binning, comparative biology and taxonomic classification.</title>
        <authorList>
            <person name="Goeker M."/>
        </authorList>
    </citation>
    <scope>NUCLEOTIDE SEQUENCE [LARGE SCALE GENOMIC DNA]</scope>
    <source>
        <strain evidence="5 6">DSM 14349</strain>
    </source>
</reference>
<evidence type="ECO:0000259" key="4">
    <source>
        <dbReference type="SMART" id="SM00642"/>
    </source>
</evidence>
<dbReference type="InterPro" id="IPR006047">
    <property type="entry name" value="GH13_cat_dom"/>
</dbReference>
<dbReference type="Gene3D" id="3.90.400.10">
    <property type="entry name" value="Oligo-1,6-glucosidase, Domain 2"/>
    <property type="match status" value="1"/>
</dbReference>
<feature type="domain" description="Glycosyl hydrolase family 13 catalytic" evidence="4">
    <location>
        <begin position="135"/>
        <end position="496"/>
    </location>
</feature>
<keyword evidence="6" id="KW-1185">Reference proteome</keyword>
<evidence type="ECO:0000313" key="5">
    <source>
        <dbReference type="EMBL" id="MBP1906087.1"/>
    </source>
</evidence>
<dbReference type="InterPro" id="IPR017853">
    <property type="entry name" value="GH"/>
</dbReference>
<sequence>MFLEAIYHRPQLNWSYAYDKETIHLRLRAKRNDLTEVTVLAGDKYAWDKTKELIPMNKLIADELFDYWECSIKPLHRRLRYAFKLKSEDDQIWMTEHGFTPQRPETPNPLFEYPFLNPIDIFTTPKWVKDAVFYQIFPERFANGDITNDPPNVLPWGDTPARDNYFGGDLQGILLHLDYLQQLGVNALYLTPIFEANTNHKYDTTDYMKVDPHFGDIKTLKKLVQACHERGIRILLDAVFNHAGSRFAPFLDVLEHGESSKYKDWFHIHQWPITSLEESAYNYSYDMFAFEATMPKLNTEHPDVKKYLLDVAQFWVKEVGIDGWRLDVANEVDHQFWREFRNVVKQANPDAYILGEIWNDSTAWLQGDQFDAVMNYPFTEAVWDFIAKNKLDAEQFSHTMGKQLARYSKQASEITFNLLDSHDTPRLLTLCQDDKLKMKLAAAIQFTYLGVPCIYYGDEVGLTGEDDPDCRKCMEWDESKQDQQLLQFYKRLIEVRKQSPALQSGSVRFLIAEAGGDILAYERRLDDEVVVVVINNSDMKQTVLLPVDHTEWQDVMNQKKLHNKSNFSSGSGLPIILGAYDFVILNRLH</sequence>
<accession>A0ABS4FU49</accession>
<dbReference type="InterPro" id="IPR013783">
    <property type="entry name" value="Ig-like_fold"/>
</dbReference>
<dbReference type="Pfam" id="PF02903">
    <property type="entry name" value="Alpha-amylase_N"/>
    <property type="match status" value="1"/>
</dbReference>
<gene>
    <name evidence="5" type="ORF">J2Z32_002736</name>
</gene>
<dbReference type="CDD" id="cd02857">
    <property type="entry name" value="E_set_CDase_PDE_N"/>
    <property type="match status" value="1"/>
</dbReference>
<dbReference type="SUPFAM" id="SSF81296">
    <property type="entry name" value="E set domains"/>
    <property type="match status" value="1"/>
</dbReference>